<dbReference type="PANTHER" id="PTHR11122:SF13">
    <property type="entry name" value="GLUCOSE-6-PHOSPHATE 1-EPIMERASE"/>
    <property type="match status" value="1"/>
</dbReference>
<sequence length="288" mass="33478">MYQLKVSKEKELSVYELSNETLGSWLRVAPDRGGIITSFGVENDEILFLNKETLYDPKKNIRGGIPILFPISGQLENGEYKWNDKVYKMKNHGVARNQSWEVVDTDLNETKATVTIRLVSNEETMREYPFQFEVIFSYTITKNELSIDQVYRNASDESMPIYAGFHPYFKTSSKDLTYQTDAKTYLDYNTMEVNSINASLDLTNKKESLVLLDSRKKQISFELPELRKNVTMRYGDEFKYIVLWTEAEQEFICVEPWMAMTDELNRKEELVMVEPGKSLHTSLVISVK</sequence>
<dbReference type="Proteomes" id="UP000319671">
    <property type="component" value="Unassembled WGS sequence"/>
</dbReference>
<dbReference type="GO" id="GO:0016853">
    <property type="term" value="F:isomerase activity"/>
    <property type="evidence" value="ECO:0007669"/>
    <property type="project" value="InterPro"/>
</dbReference>
<gene>
    <name evidence="1" type="ORF">FB550_108201</name>
</gene>
<dbReference type="GO" id="GO:0005975">
    <property type="term" value="P:carbohydrate metabolic process"/>
    <property type="evidence" value="ECO:0007669"/>
    <property type="project" value="InterPro"/>
</dbReference>
<dbReference type="RefSeq" id="WP_144566371.1">
    <property type="nucleotide sequence ID" value="NZ_VIVN01000008.1"/>
</dbReference>
<dbReference type="InterPro" id="IPR014718">
    <property type="entry name" value="GH-type_carb-bd"/>
</dbReference>
<proteinExistence type="predicted"/>
<keyword evidence="2" id="KW-1185">Reference proteome</keyword>
<dbReference type="SUPFAM" id="SSF74650">
    <property type="entry name" value="Galactose mutarotase-like"/>
    <property type="match status" value="1"/>
</dbReference>
<name>A0A561D6G9_9BACI</name>
<dbReference type="Pfam" id="PF01263">
    <property type="entry name" value="Aldose_epim"/>
    <property type="match status" value="1"/>
</dbReference>
<dbReference type="GO" id="GO:0030246">
    <property type="term" value="F:carbohydrate binding"/>
    <property type="evidence" value="ECO:0007669"/>
    <property type="project" value="InterPro"/>
</dbReference>
<dbReference type="Gene3D" id="2.70.98.10">
    <property type="match status" value="1"/>
</dbReference>
<dbReference type="InterPro" id="IPR011013">
    <property type="entry name" value="Gal_mutarotase_sf_dom"/>
</dbReference>
<comment type="caution">
    <text evidence="1">The sequence shown here is derived from an EMBL/GenBank/DDBJ whole genome shotgun (WGS) entry which is preliminary data.</text>
</comment>
<evidence type="ECO:0000313" key="1">
    <source>
        <dbReference type="EMBL" id="TWD98944.1"/>
    </source>
</evidence>
<accession>A0A561D6G9</accession>
<protein>
    <submittedName>
        <fullName evidence="1">Galactose mutarotase-like enzyme</fullName>
    </submittedName>
</protein>
<dbReference type="InterPro" id="IPR008183">
    <property type="entry name" value="Aldose_1/G6P_1-epimerase"/>
</dbReference>
<reference evidence="1 2" key="1">
    <citation type="submission" date="2019-06" db="EMBL/GenBank/DDBJ databases">
        <title>Sorghum-associated microbial communities from plants grown in Nebraska, USA.</title>
        <authorList>
            <person name="Schachtman D."/>
        </authorList>
    </citation>
    <scope>NUCLEOTIDE SEQUENCE [LARGE SCALE GENOMIC DNA]</scope>
    <source>
        <strain evidence="1 2">2482</strain>
    </source>
</reference>
<evidence type="ECO:0000313" key="2">
    <source>
        <dbReference type="Proteomes" id="UP000319671"/>
    </source>
</evidence>
<dbReference type="AlphaFoldDB" id="A0A561D6G9"/>
<dbReference type="EMBL" id="VIVN01000008">
    <property type="protein sequence ID" value="TWD98944.1"/>
    <property type="molecule type" value="Genomic_DNA"/>
</dbReference>
<dbReference type="PANTHER" id="PTHR11122">
    <property type="entry name" value="APOSPORY-ASSOCIATED PROTEIN C-RELATED"/>
    <property type="match status" value="1"/>
</dbReference>
<organism evidence="1 2">
    <name type="scientific">Neobacillus bataviensis</name>
    <dbReference type="NCBI Taxonomy" id="220685"/>
    <lineage>
        <taxon>Bacteria</taxon>
        <taxon>Bacillati</taxon>
        <taxon>Bacillota</taxon>
        <taxon>Bacilli</taxon>
        <taxon>Bacillales</taxon>
        <taxon>Bacillaceae</taxon>
        <taxon>Neobacillus</taxon>
    </lineage>
</organism>